<dbReference type="PROSITE" id="PS50132">
    <property type="entry name" value="RGS"/>
    <property type="match status" value="1"/>
</dbReference>
<gene>
    <name evidence="3" type="ORF">B0T24DRAFT_578625</name>
</gene>
<feature type="compositionally biased region" description="Polar residues" evidence="1">
    <location>
        <begin position="445"/>
        <end position="458"/>
    </location>
</feature>
<name>A0AAE0K8N6_9PEZI</name>
<dbReference type="EMBL" id="JAULSN010000005">
    <property type="protein sequence ID" value="KAK3371431.1"/>
    <property type="molecule type" value="Genomic_DNA"/>
</dbReference>
<feature type="domain" description="RGS" evidence="2">
    <location>
        <begin position="84"/>
        <end position="195"/>
    </location>
</feature>
<protein>
    <recommendedName>
        <fullName evidence="2">RGS domain-containing protein</fullName>
    </recommendedName>
</protein>
<feature type="compositionally biased region" description="Low complexity" evidence="1">
    <location>
        <begin position="53"/>
        <end position="66"/>
    </location>
</feature>
<dbReference type="CDD" id="cd07440">
    <property type="entry name" value="RGS"/>
    <property type="match status" value="1"/>
</dbReference>
<dbReference type="InterPro" id="IPR036305">
    <property type="entry name" value="RGS_sf"/>
</dbReference>
<dbReference type="PANTHER" id="PTHR10845:SF267">
    <property type="entry name" value="REGULATOR OF G PROTEIN SIGNALING DOMAIN PROTEIN (AFU_ORTHOLOGUE AFUA_6G06860)"/>
    <property type="match status" value="1"/>
</dbReference>
<keyword evidence="4" id="KW-1185">Reference proteome</keyword>
<sequence length="598" mass="65056">MPKSRLRAQSPTSPTPSPYLRDASPRPSSVLLEDGDQDSLMSSSRPSTMAFLPPASAGTSTTSPPSLRDILSNTAPPPYSLGAFMAFLSQNHCLETLEFTMDAERYRTAHTDILQGQSSWAADANERVRSLWQKLINAYILPCGPREVNLPAHVRDRLLSLPAIPAPPLPSELDEAVTIVYELMNDSVLVPFLASVAASHEIEDQEMQEPRQGRSRLRIPKDMTSFSNPDESNRSPKAGFLPMLNMAWSSEPAHRTGSSSSEPVEREGGLSDDTEGSGSPSGNEPMTPPTTPPTSDWAFSTSPGSLHRAISAHNNGWKKMGAKLGLSRKTPLKRPLSTPTDERFGDDITQPAAEMPSLRKSNDWEEPHPGQRFPLPTAGTADQGVGGLDCNGSQEAGMAAKNYTPYPDRGAGPRRLSRPKLRSSSFKPMKPLRIPSSFPRELGTRKTTIQYARTSRSATEAPGANKAPKPLTVDVSFDKEHVENGLGLLHNENAENTPRSESSSPRLSMTDFSNHLNFAFSSDSFGSDSVKFLSPQVTEGIVPDDDPYGWEAELGRKLEVGGDDCSSYQFRRAGGAKRSLLHRVFSLGPRDLTRPATP</sequence>
<dbReference type="SUPFAM" id="SSF48097">
    <property type="entry name" value="Regulator of G-protein signaling, RGS"/>
    <property type="match status" value="1"/>
</dbReference>
<reference evidence="3" key="2">
    <citation type="submission" date="2023-06" db="EMBL/GenBank/DDBJ databases">
        <authorList>
            <consortium name="Lawrence Berkeley National Laboratory"/>
            <person name="Haridas S."/>
            <person name="Hensen N."/>
            <person name="Bonometti L."/>
            <person name="Westerberg I."/>
            <person name="Brannstrom I.O."/>
            <person name="Guillou S."/>
            <person name="Cros-Aarteil S."/>
            <person name="Calhoun S."/>
            <person name="Kuo A."/>
            <person name="Mondo S."/>
            <person name="Pangilinan J."/>
            <person name="Riley R."/>
            <person name="Labutti K."/>
            <person name="Andreopoulos B."/>
            <person name="Lipzen A."/>
            <person name="Chen C."/>
            <person name="Yanf M."/>
            <person name="Daum C."/>
            <person name="Ng V."/>
            <person name="Clum A."/>
            <person name="Steindorff A."/>
            <person name="Ohm R."/>
            <person name="Martin F."/>
            <person name="Silar P."/>
            <person name="Natvig D."/>
            <person name="Lalanne C."/>
            <person name="Gautier V."/>
            <person name="Ament-Velasquez S.L."/>
            <person name="Kruys A."/>
            <person name="Hutchinson M.I."/>
            <person name="Powell A.J."/>
            <person name="Barry K."/>
            <person name="Miller A.N."/>
            <person name="Grigoriev I.V."/>
            <person name="Debuchy R."/>
            <person name="Gladieux P."/>
            <person name="Thoren M.H."/>
            <person name="Johannesson H."/>
        </authorList>
    </citation>
    <scope>NUCLEOTIDE SEQUENCE</scope>
    <source>
        <strain evidence="3">CBS 958.72</strain>
    </source>
</reference>
<evidence type="ECO:0000259" key="2">
    <source>
        <dbReference type="PROSITE" id="PS50132"/>
    </source>
</evidence>
<dbReference type="InterPro" id="IPR016137">
    <property type="entry name" value="RGS"/>
</dbReference>
<dbReference type="SMART" id="SM00315">
    <property type="entry name" value="RGS"/>
    <property type="match status" value="1"/>
</dbReference>
<reference evidence="3" key="1">
    <citation type="journal article" date="2023" name="Mol. Phylogenet. Evol.">
        <title>Genome-scale phylogeny and comparative genomics of the fungal order Sordariales.</title>
        <authorList>
            <person name="Hensen N."/>
            <person name="Bonometti L."/>
            <person name="Westerberg I."/>
            <person name="Brannstrom I.O."/>
            <person name="Guillou S."/>
            <person name="Cros-Aarteil S."/>
            <person name="Calhoun S."/>
            <person name="Haridas S."/>
            <person name="Kuo A."/>
            <person name="Mondo S."/>
            <person name="Pangilinan J."/>
            <person name="Riley R."/>
            <person name="LaButti K."/>
            <person name="Andreopoulos B."/>
            <person name="Lipzen A."/>
            <person name="Chen C."/>
            <person name="Yan M."/>
            <person name="Daum C."/>
            <person name="Ng V."/>
            <person name="Clum A."/>
            <person name="Steindorff A."/>
            <person name="Ohm R.A."/>
            <person name="Martin F."/>
            <person name="Silar P."/>
            <person name="Natvig D.O."/>
            <person name="Lalanne C."/>
            <person name="Gautier V."/>
            <person name="Ament-Velasquez S.L."/>
            <person name="Kruys A."/>
            <person name="Hutchinson M.I."/>
            <person name="Powell A.J."/>
            <person name="Barry K."/>
            <person name="Miller A.N."/>
            <person name="Grigoriev I.V."/>
            <person name="Debuchy R."/>
            <person name="Gladieux P."/>
            <person name="Hiltunen Thoren M."/>
            <person name="Johannesson H."/>
        </authorList>
    </citation>
    <scope>NUCLEOTIDE SEQUENCE</scope>
    <source>
        <strain evidence="3">CBS 958.72</strain>
    </source>
</reference>
<dbReference type="PANTHER" id="PTHR10845">
    <property type="entry name" value="REGULATOR OF G PROTEIN SIGNALING"/>
    <property type="match status" value="1"/>
</dbReference>
<dbReference type="AlphaFoldDB" id="A0AAE0K8N6"/>
<dbReference type="InterPro" id="IPR044926">
    <property type="entry name" value="RGS_subdomain_2"/>
</dbReference>
<comment type="caution">
    <text evidence="3">The sequence shown here is derived from an EMBL/GenBank/DDBJ whole genome shotgun (WGS) entry which is preliminary data.</text>
</comment>
<feature type="compositionally biased region" description="Basic and acidic residues" evidence="1">
    <location>
        <begin position="360"/>
        <end position="369"/>
    </location>
</feature>
<accession>A0AAE0K8N6</accession>
<proteinExistence type="predicted"/>
<dbReference type="Proteomes" id="UP001287356">
    <property type="component" value="Unassembled WGS sequence"/>
</dbReference>
<dbReference type="Pfam" id="PF00615">
    <property type="entry name" value="RGS"/>
    <property type="match status" value="1"/>
</dbReference>
<evidence type="ECO:0000313" key="4">
    <source>
        <dbReference type="Proteomes" id="UP001287356"/>
    </source>
</evidence>
<evidence type="ECO:0000313" key="3">
    <source>
        <dbReference type="EMBL" id="KAK3371431.1"/>
    </source>
</evidence>
<feature type="region of interest" description="Disordered" evidence="1">
    <location>
        <begin position="1"/>
        <end position="71"/>
    </location>
</feature>
<feature type="region of interest" description="Disordered" evidence="1">
    <location>
        <begin position="203"/>
        <end position="471"/>
    </location>
</feature>
<dbReference type="Gene3D" id="1.10.167.10">
    <property type="entry name" value="Regulator of G-protein Signalling 4, domain 2"/>
    <property type="match status" value="1"/>
</dbReference>
<organism evidence="3 4">
    <name type="scientific">Lasiosphaeria ovina</name>
    <dbReference type="NCBI Taxonomy" id="92902"/>
    <lineage>
        <taxon>Eukaryota</taxon>
        <taxon>Fungi</taxon>
        <taxon>Dikarya</taxon>
        <taxon>Ascomycota</taxon>
        <taxon>Pezizomycotina</taxon>
        <taxon>Sordariomycetes</taxon>
        <taxon>Sordariomycetidae</taxon>
        <taxon>Sordariales</taxon>
        <taxon>Lasiosphaeriaceae</taxon>
        <taxon>Lasiosphaeria</taxon>
    </lineage>
</organism>
<evidence type="ECO:0000256" key="1">
    <source>
        <dbReference type="SAM" id="MobiDB-lite"/>
    </source>
</evidence>